<protein>
    <submittedName>
        <fullName evidence="1">Uncharacterized protein</fullName>
    </submittedName>
</protein>
<dbReference type="EMBL" id="VSSQ01091454">
    <property type="protein sequence ID" value="MPN37007.1"/>
    <property type="molecule type" value="Genomic_DNA"/>
</dbReference>
<proteinExistence type="predicted"/>
<dbReference type="AlphaFoldDB" id="A0A645HDA1"/>
<sequence length="95" mass="11001">MFFEHSGNFFNVLFSLAITYFKRLNAVLPLFKQTSQPLRLFFVKRKTLQRSDQVGNHAACFTQILGAHVIKRRLGKTRNLFLQCGTILQNEVRIG</sequence>
<gene>
    <name evidence="1" type="ORF">SDC9_184519</name>
</gene>
<reference evidence="1" key="1">
    <citation type="submission" date="2019-08" db="EMBL/GenBank/DDBJ databases">
        <authorList>
            <person name="Kucharzyk K."/>
            <person name="Murdoch R.W."/>
            <person name="Higgins S."/>
            <person name="Loffler F."/>
        </authorList>
    </citation>
    <scope>NUCLEOTIDE SEQUENCE</scope>
</reference>
<accession>A0A645HDA1</accession>
<name>A0A645HDA1_9ZZZZ</name>
<evidence type="ECO:0000313" key="1">
    <source>
        <dbReference type="EMBL" id="MPN37007.1"/>
    </source>
</evidence>
<organism evidence="1">
    <name type="scientific">bioreactor metagenome</name>
    <dbReference type="NCBI Taxonomy" id="1076179"/>
    <lineage>
        <taxon>unclassified sequences</taxon>
        <taxon>metagenomes</taxon>
        <taxon>ecological metagenomes</taxon>
    </lineage>
</organism>
<comment type="caution">
    <text evidence="1">The sequence shown here is derived from an EMBL/GenBank/DDBJ whole genome shotgun (WGS) entry which is preliminary data.</text>
</comment>